<dbReference type="EMBL" id="JBCEZU010000001">
    <property type="protein sequence ID" value="KAK9543081.1"/>
    <property type="molecule type" value="Genomic_DNA"/>
</dbReference>
<dbReference type="SMART" id="SM00239">
    <property type="entry name" value="C2"/>
    <property type="match status" value="1"/>
</dbReference>
<evidence type="ECO:0000259" key="4">
    <source>
        <dbReference type="PROSITE" id="PS50004"/>
    </source>
</evidence>
<dbReference type="PANTHER" id="PTHR10024:SF351">
    <property type="entry name" value="SYNAPTOTAGMIN-4-LIKE"/>
    <property type="match status" value="1"/>
</dbReference>
<dbReference type="PROSITE" id="PS50004">
    <property type="entry name" value="C2"/>
    <property type="match status" value="1"/>
</dbReference>
<keyword evidence="3" id="KW-0472">Membrane</keyword>
<feature type="compositionally biased region" description="Polar residues" evidence="2">
    <location>
        <begin position="105"/>
        <end position="120"/>
    </location>
</feature>
<keyword evidence="6" id="KW-1185">Reference proteome</keyword>
<accession>A0AAW1G8L3</accession>
<feature type="transmembrane region" description="Helical" evidence="3">
    <location>
        <begin position="217"/>
        <end position="238"/>
    </location>
</feature>
<dbReference type="GO" id="GO:0098793">
    <property type="term" value="C:presynapse"/>
    <property type="evidence" value="ECO:0007669"/>
    <property type="project" value="GOC"/>
</dbReference>
<dbReference type="GO" id="GO:0006906">
    <property type="term" value="P:vesicle fusion"/>
    <property type="evidence" value="ECO:0007669"/>
    <property type="project" value="TreeGrafter"/>
</dbReference>
<dbReference type="SUPFAM" id="SSF49562">
    <property type="entry name" value="C2 domain (Calcium/lipid-binding domain, CaLB)"/>
    <property type="match status" value="2"/>
</dbReference>
<dbReference type="GO" id="GO:0070382">
    <property type="term" value="C:exocytic vesicle"/>
    <property type="evidence" value="ECO:0007669"/>
    <property type="project" value="TreeGrafter"/>
</dbReference>
<feature type="domain" description="C2" evidence="4">
    <location>
        <begin position="365"/>
        <end position="500"/>
    </location>
</feature>
<dbReference type="Proteomes" id="UP001488805">
    <property type="component" value="Unassembled WGS sequence"/>
</dbReference>
<comment type="caution">
    <text evidence="5">The sequence shown here is derived from an EMBL/GenBank/DDBJ whole genome shotgun (WGS) entry which is preliminary data.</text>
</comment>
<dbReference type="FunFam" id="2.60.40.150:FF:000273">
    <property type="entry name" value="Predicted protein"/>
    <property type="match status" value="1"/>
</dbReference>
<feature type="region of interest" description="Disordered" evidence="2">
    <location>
        <begin position="329"/>
        <end position="349"/>
    </location>
</feature>
<dbReference type="InterPro" id="IPR035892">
    <property type="entry name" value="C2_domain_sf"/>
</dbReference>
<dbReference type="GO" id="GO:0000149">
    <property type="term" value="F:SNARE binding"/>
    <property type="evidence" value="ECO:0007669"/>
    <property type="project" value="TreeGrafter"/>
</dbReference>
<proteinExistence type="inferred from homology"/>
<gene>
    <name evidence="5" type="ORF">VZT92_000890</name>
</gene>
<evidence type="ECO:0000256" key="3">
    <source>
        <dbReference type="SAM" id="Phobius"/>
    </source>
</evidence>
<protein>
    <recommendedName>
        <fullName evidence="4">C2 domain-containing protein</fullName>
    </recommendedName>
</protein>
<dbReference type="GO" id="GO:0005886">
    <property type="term" value="C:plasma membrane"/>
    <property type="evidence" value="ECO:0007669"/>
    <property type="project" value="TreeGrafter"/>
</dbReference>
<name>A0AAW1G8L3_ZOAVI</name>
<dbReference type="PANTHER" id="PTHR10024">
    <property type="entry name" value="SYNAPTOTAGMIN"/>
    <property type="match status" value="1"/>
</dbReference>
<dbReference type="InterPro" id="IPR000008">
    <property type="entry name" value="C2_dom"/>
</dbReference>
<dbReference type="GO" id="GO:0005509">
    <property type="term" value="F:calcium ion binding"/>
    <property type="evidence" value="ECO:0007669"/>
    <property type="project" value="TreeGrafter"/>
</dbReference>
<dbReference type="CDD" id="cd00276">
    <property type="entry name" value="C2B_Synaptotagmin"/>
    <property type="match status" value="1"/>
</dbReference>
<dbReference type="Pfam" id="PF00168">
    <property type="entry name" value="C2"/>
    <property type="match status" value="2"/>
</dbReference>
<keyword evidence="3" id="KW-1133">Transmembrane helix</keyword>
<evidence type="ECO:0000256" key="2">
    <source>
        <dbReference type="SAM" id="MobiDB-lite"/>
    </source>
</evidence>
<dbReference type="GO" id="GO:0048791">
    <property type="term" value="P:calcium ion-regulated exocytosis of neurotransmitter"/>
    <property type="evidence" value="ECO:0007669"/>
    <property type="project" value="TreeGrafter"/>
</dbReference>
<comment type="similarity">
    <text evidence="1">Belongs to the synaptotagmin family.</text>
</comment>
<keyword evidence="3" id="KW-0812">Transmembrane</keyword>
<dbReference type="GO" id="GO:0030424">
    <property type="term" value="C:axon"/>
    <property type="evidence" value="ECO:0007669"/>
    <property type="project" value="TreeGrafter"/>
</dbReference>
<evidence type="ECO:0000313" key="5">
    <source>
        <dbReference type="EMBL" id="KAK9543081.1"/>
    </source>
</evidence>
<sequence>MSQYTLGVHLQILLAVGLAVFCYCLVFGCILCCRRRKRVSSEDKEAVFLSHHPAERVTVTLTPSPCTQPVKQQYEELEGDVMEFPSSKSNSSPSEDDLTALPFDQNPTRSAELLQSSGSSFPMRRLSTPADPCSPSKPPRHVRASLPSLPSLTKLGLVSRSRRAMGRRSTVSGVSFLYGESSRLTAVAASAPAQQGDPCLSQYGSNSLSIASKPAPLLHFSMLFSSACGTLIVNILGLSGARRRRTGVSVRVSLPPLCPTPQQIASRRRSLSPDLHGQSFVLQVGSVEELRGCTLRLAVYSRDFSGLREAVLGAVELPCEQMDWEPDTTSTYTRELSPTQSKLKKSVSSQETLGHRKSSVCVPRALGQMFILLQYQTPAQRIKVMVRKAENLAKLTRIPGAPDHYVVINLRQDGEVIGTKETKGASGPNPVWNAPFLFDLPSGDITQLPLVLEFIVMQGRLYTKSSILGRVSIGSDGSEAGQGHWKEMCSHGQTETARWHTIQSDVL</sequence>
<feature type="transmembrane region" description="Helical" evidence="3">
    <location>
        <begin position="12"/>
        <end position="33"/>
    </location>
</feature>
<feature type="region of interest" description="Disordered" evidence="2">
    <location>
        <begin position="83"/>
        <end position="146"/>
    </location>
</feature>
<dbReference type="GO" id="GO:0005544">
    <property type="term" value="F:calcium-dependent phospholipid binding"/>
    <property type="evidence" value="ECO:0007669"/>
    <property type="project" value="TreeGrafter"/>
</dbReference>
<evidence type="ECO:0000256" key="1">
    <source>
        <dbReference type="ARBA" id="ARBA00006996"/>
    </source>
</evidence>
<dbReference type="Gene3D" id="2.60.40.150">
    <property type="entry name" value="C2 domain"/>
    <property type="match status" value="2"/>
</dbReference>
<dbReference type="AlphaFoldDB" id="A0AAW1G8L3"/>
<dbReference type="GO" id="GO:0001786">
    <property type="term" value="F:phosphatidylserine binding"/>
    <property type="evidence" value="ECO:0007669"/>
    <property type="project" value="TreeGrafter"/>
</dbReference>
<reference evidence="5 6" key="1">
    <citation type="journal article" date="2024" name="Genome Biol. Evol.">
        <title>Chromosome-level genome assembly of the viviparous eelpout Zoarces viviparus.</title>
        <authorList>
            <person name="Fuhrmann N."/>
            <person name="Brasseur M.V."/>
            <person name="Bakowski C.E."/>
            <person name="Podsiadlowski L."/>
            <person name="Prost S."/>
            <person name="Krehenwinkel H."/>
            <person name="Mayer C."/>
        </authorList>
    </citation>
    <scope>NUCLEOTIDE SEQUENCE [LARGE SCALE GENOMIC DNA]</scope>
    <source>
        <strain evidence="5">NO-MEL_2022_Ind0_liver</strain>
    </source>
</reference>
<dbReference type="GO" id="GO:0030276">
    <property type="term" value="F:clathrin binding"/>
    <property type="evidence" value="ECO:0007669"/>
    <property type="project" value="TreeGrafter"/>
</dbReference>
<evidence type="ECO:0000313" key="6">
    <source>
        <dbReference type="Proteomes" id="UP001488805"/>
    </source>
</evidence>
<organism evidence="5 6">
    <name type="scientific">Zoarces viviparus</name>
    <name type="common">Viviparous eelpout</name>
    <name type="synonym">Blennius viviparus</name>
    <dbReference type="NCBI Taxonomy" id="48416"/>
    <lineage>
        <taxon>Eukaryota</taxon>
        <taxon>Metazoa</taxon>
        <taxon>Chordata</taxon>
        <taxon>Craniata</taxon>
        <taxon>Vertebrata</taxon>
        <taxon>Euteleostomi</taxon>
        <taxon>Actinopterygii</taxon>
        <taxon>Neopterygii</taxon>
        <taxon>Teleostei</taxon>
        <taxon>Neoteleostei</taxon>
        <taxon>Acanthomorphata</taxon>
        <taxon>Eupercaria</taxon>
        <taxon>Perciformes</taxon>
        <taxon>Cottioidei</taxon>
        <taxon>Zoarcales</taxon>
        <taxon>Zoarcidae</taxon>
        <taxon>Zoarcinae</taxon>
        <taxon>Zoarces</taxon>
    </lineage>
</organism>